<keyword evidence="1" id="KW-0805">Transcription regulation</keyword>
<keyword evidence="6" id="KW-1185">Reference proteome</keyword>
<evidence type="ECO:0000256" key="3">
    <source>
        <dbReference type="SAM" id="MobiDB-lite"/>
    </source>
</evidence>
<keyword evidence="4" id="KW-1133">Transmembrane helix</keyword>
<proteinExistence type="predicted"/>
<gene>
    <name evidence="5" type="ORF">M1843_08465</name>
</gene>
<protein>
    <recommendedName>
        <fullName evidence="7">Zinc-finger domain-containing protein</fullName>
    </recommendedName>
</protein>
<accession>A0ABT0J2Q4</accession>
<keyword evidence="2" id="KW-0804">Transcription</keyword>
<dbReference type="Gene3D" id="1.10.10.1320">
    <property type="entry name" value="Anti-sigma factor, zinc-finger domain"/>
    <property type="match status" value="1"/>
</dbReference>
<reference evidence="5 6" key="1">
    <citation type="submission" date="2022-02" db="EMBL/GenBank/DDBJ databases">
        <title>The car tank lid bacteriome: a reservoir of bacteria with potential in bioremediation of fuel.</title>
        <authorList>
            <person name="Vidal-Verdu A."/>
            <person name="Gomez-Martinez D."/>
            <person name="Latorre-Perez A."/>
            <person name="Pereto J."/>
            <person name="Porcar M."/>
        </authorList>
    </citation>
    <scope>NUCLEOTIDE SEQUENCE [LARGE SCALE GENOMIC DNA]</scope>
    <source>
        <strain evidence="5 6">4D.3</strain>
    </source>
</reference>
<feature type="compositionally biased region" description="Low complexity" evidence="3">
    <location>
        <begin position="88"/>
        <end position="101"/>
    </location>
</feature>
<keyword evidence="4" id="KW-0812">Transmembrane</keyword>
<dbReference type="RefSeq" id="WP_416343606.1">
    <property type="nucleotide sequence ID" value="NZ_JALQCY010000002.1"/>
</dbReference>
<evidence type="ECO:0000256" key="4">
    <source>
        <dbReference type="SAM" id="Phobius"/>
    </source>
</evidence>
<feature type="transmembrane region" description="Helical" evidence="4">
    <location>
        <begin position="116"/>
        <end position="136"/>
    </location>
</feature>
<dbReference type="InterPro" id="IPR041916">
    <property type="entry name" value="Anti_sigma_zinc_sf"/>
</dbReference>
<name>A0ABT0J2Q4_9MICO</name>
<dbReference type="Proteomes" id="UP001651050">
    <property type="component" value="Unassembled WGS sequence"/>
</dbReference>
<dbReference type="EMBL" id="JALQCY010000002">
    <property type="protein sequence ID" value="MCK9793774.1"/>
    <property type="molecule type" value="Genomic_DNA"/>
</dbReference>
<feature type="region of interest" description="Disordered" evidence="3">
    <location>
        <begin position="81"/>
        <end position="101"/>
    </location>
</feature>
<evidence type="ECO:0000256" key="2">
    <source>
        <dbReference type="ARBA" id="ARBA00023163"/>
    </source>
</evidence>
<evidence type="ECO:0008006" key="7">
    <source>
        <dbReference type="Google" id="ProtNLM"/>
    </source>
</evidence>
<evidence type="ECO:0000313" key="6">
    <source>
        <dbReference type="Proteomes" id="UP001651050"/>
    </source>
</evidence>
<evidence type="ECO:0000313" key="5">
    <source>
        <dbReference type="EMBL" id="MCK9793774.1"/>
    </source>
</evidence>
<sequence>MTTDRPSAPDPCAALRDDLAAVATGTADGATRGTVMAHLAACDRCRAELSAASAAADELLLLAPEREPSAGFEGRVLARMTGPGPGSTGPAATASTDPAGPARATAVRRHRGRRTALLAVAGACLVAAGGAAVWTATAPDRELAASYQEALDVADGSYFAATDLTTVGPQVPAGDPVGTSVGTAFRYEGDPSWVFVVVRDAGDAPAYDVVVTLRDGAGTRDVALGRCEVRDDGCSVGVALDGAAHDVVAVRLTAPDGSTWAAAERDPEG</sequence>
<keyword evidence="4" id="KW-0472">Membrane</keyword>
<evidence type="ECO:0000256" key="1">
    <source>
        <dbReference type="ARBA" id="ARBA00023015"/>
    </source>
</evidence>
<comment type="caution">
    <text evidence="5">The sequence shown here is derived from an EMBL/GenBank/DDBJ whole genome shotgun (WGS) entry which is preliminary data.</text>
</comment>
<organism evidence="5 6">
    <name type="scientific">Isoptericola peretonis</name>
    <dbReference type="NCBI Taxonomy" id="2918523"/>
    <lineage>
        <taxon>Bacteria</taxon>
        <taxon>Bacillati</taxon>
        <taxon>Actinomycetota</taxon>
        <taxon>Actinomycetes</taxon>
        <taxon>Micrococcales</taxon>
        <taxon>Promicromonosporaceae</taxon>
        <taxon>Isoptericola</taxon>
    </lineage>
</organism>